<evidence type="ECO:0000256" key="2">
    <source>
        <dbReference type="ARBA" id="ARBA00022679"/>
    </source>
</evidence>
<evidence type="ECO:0000259" key="7">
    <source>
        <dbReference type="Pfam" id="PF07714"/>
    </source>
</evidence>
<name>A0AAV1B4Y5_VICFA</name>
<dbReference type="GO" id="GO:0005886">
    <property type="term" value="C:plasma membrane"/>
    <property type="evidence" value="ECO:0007669"/>
    <property type="project" value="TreeGrafter"/>
</dbReference>
<keyword evidence="4" id="KW-0418">Kinase</keyword>
<dbReference type="InterPro" id="IPR001245">
    <property type="entry name" value="Ser-Thr/Tyr_kinase_cat_dom"/>
</dbReference>
<keyword evidence="6" id="KW-1133">Transmembrane helix</keyword>
<feature type="transmembrane region" description="Helical" evidence="6">
    <location>
        <begin position="6"/>
        <end position="25"/>
    </location>
</feature>
<keyword evidence="9" id="KW-1185">Reference proteome</keyword>
<evidence type="ECO:0000256" key="4">
    <source>
        <dbReference type="ARBA" id="ARBA00022777"/>
    </source>
</evidence>
<feature type="domain" description="Serine-threonine/tyrosine-protein kinase catalytic" evidence="7">
    <location>
        <begin position="30"/>
        <end position="133"/>
    </location>
</feature>
<evidence type="ECO:0000256" key="1">
    <source>
        <dbReference type="ARBA" id="ARBA00022527"/>
    </source>
</evidence>
<gene>
    <name evidence="8" type="ORF">VFH_VI079880</name>
</gene>
<evidence type="ECO:0000313" key="9">
    <source>
        <dbReference type="Proteomes" id="UP001157006"/>
    </source>
</evidence>
<evidence type="ECO:0000313" key="8">
    <source>
        <dbReference type="EMBL" id="CAI8617500.1"/>
    </source>
</evidence>
<keyword evidence="6" id="KW-0472">Membrane</keyword>
<dbReference type="SUPFAM" id="SSF56112">
    <property type="entry name" value="Protein kinase-like (PK-like)"/>
    <property type="match status" value="1"/>
</dbReference>
<dbReference type="Proteomes" id="UP001157006">
    <property type="component" value="Chromosome 6"/>
</dbReference>
<dbReference type="EMBL" id="OX451741">
    <property type="protein sequence ID" value="CAI8617500.1"/>
    <property type="molecule type" value="Genomic_DNA"/>
</dbReference>
<dbReference type="GO" id="GO:0004674">
    <property type="term" value="F:protein serine/threonine kinase activity"/>
    <property type="evidence" value="ECO:0007669"/>
    <property type="project" value="UniProtKB-KW"/>
</dbReference>
<dbReference type="PANTHER" id="PTHR27002:SF930">
    <property type="entry name" value="RECEPTOR-LIKE SERINE_THREONINE-PROTEIN KINASE"/>
    <property type="match status" value="1"/>
</dbReference>
<evidence type="ECO:0000256" key="6">
    <source>
        <dbReference type="SAM" id="Phobius"/>
    </source>
</evidence>
<keyword evidence="2" id="KW-0808">Transferase</keyword>
<dbReference type="FunFam" id="1.10.510.10:FF:001722">
    <property type="entry name" value="G-type lectin S-receptor-like serine/threonine-protein kinase B120"/>
    <property type="match status" value="1"/>
</dbReference>
<reference evidence="8 9" key="1">
    <citation type="submission" date="2023-01" db="EMBL/GenBank/DDBJ databases">
        <authorList>
            <person name="Kreplak J."/>
        </authorList>
    </citation>
    <scope>NUCLEOTIDE SEQUENCE [LARGE SCALE GENOMIC DNA]</scope>
</reference>
<keyword evidence="3" id="KW-0547">Nucleotide-binding</keyword>
<organism evidence="8 9">
    <name type="scientific">Vicia faba</name>
    <name type="common">Broad bean</name>
    <name type="synonym">Faba vulgaris</name>
    <dbReference type="NCBI Taxonomy" id="3906"/>
    <lineage>
        <taxon>Eukaryota</taxon>
        <taxon>Viridiplantae</taxon>
        <taxon>Streptophyta</taxon>
        <taxon>Embryophyta</taxon>
        <taxon>Tracheophyta</taxon>
        <taxon>Spermatophyta</taxon>
        <taxon>Magnoliopsida</taxon>
        <taxon>eudicotyledons</taxon>
        <taxon>Gunneridae</taxon>
        <taxon>Pentapetalae</taxon>
        <taxon>rosids</taxon>
        <taxon>fabids</taxon>
        <taxon>Fabales</taxon>
        <taxon>Fabaceae</taxon>
        <taxon>Papilionoideae</taxon>
        <taxon>50 kb inversion clade</taxon>
        <taxon>NPAAA clade</taxon>
        <taxon>Hologalegina</taxon>
        <taxon>IRL clade</taxon>
        <taxon>Fabeae</taxon>
        <taxon>Vicia</taxon>
    </lineage>
</organism>
<keyword evidence="5" id="KW-0067">ATP-binding</keyword>
<evidence type="ECO:0000256" key="3">
    <source>
        <dbReference type="ARBA" id="ARBA00022741"/>
    </source>
</evidence>
<dbReference type="GO" id="GO:0005524">
    <property type="term" value="F:ATP binding"/>
    <property type="evidence" value="ECO:0007669"/>
    <property type="project" value="UniProtKB-KW"/>
</dbReference>
<evidence type="ECO:0000256" key="5">
    <source>
        <dbReference type="ARBA" id="ARBA00022840"/>
    </source>
</evidence>
<proteinExistence type="predicted"/>
<accession>A0AAV1B4Y5</accession>
<dbReference type="PANTHER" id="PTHR27002">
    <property type="entry name" value="RECEPTOR-LIKE SERINE/THREONINE-PROTEIN KINASE SD1-8"/>
    <property type="match status" value="1"/>
</dbReference>
<dbReference type="AlphaFoldDB" id="A0AAV1B4Y5"/>
<keyword evidence="6" id="KW-0812">Transmembrane</keyword>
<dbReference type="Pfam" id="PF07714">
    <property type="entry name" value="PK_Tyr_Ser-Thr"/>
    <property type="match status" value="1"/>
</dbReference>
<dbReference type="InterPro" id="IPR011009">
    <property type="entry name" value="Kinase-like_dom_sf"/>
</dbReference>
<sequence>MTNARFSSLILLTFILYVNIVVLIVSTSGYMAPEYTPDGQFSIKSDVFSFGVLLLEIICGNKNRALYHENKTLNLVGYAWTVWKEGKALELIELRIKESCVVSEVLRCIHVSLLCVQQYPEDRPTMTSIVQMLGSEMELAKPKEPGFFPRKAFCDEGTQNEISSNEELTITSLNGR</sequence>
<dbReference type="Gene3D" id="1.10.510.10">
    <property type="entry name" value="Transferase(Phosphotransferase) domain 1"/>
    <property type="match status" value="1"/>
</dbReference>
<protein>
    <recommendedName>
        <fullName evidence="7">Serine-threonine/tyrosine-protein kinase catalytic domain-containing protein</fullName>
    </recommendedName>
</protein>
<keyword evidence="1" id="KW-0723">Serine/threonine-protein kinase</keyword>